<dbReference type="EMBL" id="JAFBIL020000002">
    <property type="protein sequence ID" value="MBZ2206723.1"/>
    <property type="molecule type" value="Genomic_DNA"/>
</dbReference>
<evidence type="ECO:0000313" key="2">
    <source>
        <dbReference type="EMBL" id="MBZ2206723.1"/>
    </source>
</evidence>
<accession>A0ABS7SKK1</accession>
<name>A0ABS7SKK1_9BURK</name>
<evidence type="ECO:0000313" key="3">
    <source>
        <dbReference type="Proteomes" id="UP000809349"/>
    </source>
</evidence>
<sequence>MTLDELLHNPKALPTAPKVLADLLQHFDDPGVPAAHIARSLSADPVLSAKLLRLANSAYYNVSRSVATVDDAVRMLGFVTVRTLVISSGLVNGFKSPPPGLDLPRFWRYSLNTACSARWIARKTGDDAELAFTIGLMHAIGLVIIHAGMPAEAQRLDQLAGPYDPARMRHELDALGFSFYDVSAGLAQRWKFPSVFTNTIGDVAAPLLGSPPDRLAAVIHLAAWRAQLNEAREAPDDVAGEVPSAVAAMLGLEPSELLGEMPPLTELSAGLEELIN</sequence>
<dbReference type="Pfam" id="PF08668">
    <property type="entry name" value="HDOD"/>
    <property type="match status" value="1"/>
</dbReference>
<dbReference type="PANTHER" id="PTHR33525">
    <property type="match status" value="1"/>
</dbReference>
<dbReference type="Gene3D" id="1.10.3210.10">
    <property type="entry name" value="Hypothetical protein af1432"/>
    <property type="match status" value="1"/>
</dbReference>
<dbReference type="PROSITE" id="PS51833">
    <property type="entry name" value="HDOD"/>
    <property type="match status" value="1"/>
</dbReference>
<dbReference type="SUPFAM" id="SSF109604">
    <property type="entry name" value="HD-domain/PDEase-like"/>
    <property type="match status" value="1"/>
</dbReference>
<feature type="domain" description="HDOD" evidence="1">
    <location>
        <begin position="13"/>
        <end position="206"/>
    </location>
</feature>
<reference evidence="2 3" key="1">
    <citation type="submission" date="2021-01" db="EMBL/GenBank/DDBJ databases">
        <authorList>
            <person name="Ruan W."/>
            <person name="Khan S.A."/>
            <person name="Jeon C.O."/>
        </authorList>
    </citation>
    <scope>NUCLEOTIDE SEQUENCE [LARGE SCALE GENOMIC DNA]</scope>
    <source>
        <strain evidence="2 3">R798</strain>
    </source>
</reference>
<gene>
    <name evidence="2" type="ORF">I4X03_005570</name>
</gene>
<dbReference type="InterPro" id="IPR013976">
    <property type="entry name" value="HDOD"/>
</dbReference>
<evidence type="ECO:0000259" key="1">
    <source>
        <dbReference type="PROSITE" id="PS51833"/>
    </source>
</evidence>
<protein>
    <submittedName>
        <fullName evidence="2">HDOD domain-containing protein</fullName>
    </submittedName>
</protein>
<keyword evidence="3" id="KW-1185">Reference proteome</keyword>
<organism evidence="2 3">
    <name type="scientific">Massilia soli</name>
    <dbReference type="NCBI Taxonomy" id="2792854"/>
    <lineage>
        <taxon>Bacteria</taxon>
        <taxon>Pseudomonadati</taxon>
        <taxon>Pseudomonadota</taxon>
        <taxon>Betaproteobacteria</taxon>
        <taxon>Burkholderiales</taxon>
        <taxon>Oxalobacteraceae</taxon>
        <taxon>Telluria group</taxon>
        <taxon>Massilia</taxon>
    </lineage>
</organism>
<dbReference type="InterPro" id="IPR052340">
    <property type="entry name" value="RNase_Y/CdgJ"/>
</dbReference>
<dbReference type="Proteomes" id="UP000809349">
    <property type="component" value="Unassembled WGS sequence"/>
</dbReference>
<dbReference type="RefSeq" id="WP_223466918.1">
    <property type="nucleotide sequence ID" value="NZ_JAFBIL020000002.1"/>
</dbReference>
<comment type="caution">
    <text evidence="2">The sequence shown here is derived from an EMBL/GenBank/DDBJ whole genome shotgun (WGS) entry which is preliminary data.</text>
</comment>
<dbReference type="PANTHER" id="PTHR33525:SF6">
    <property type="entry name" value="HDOD DOMAIN-CONTAINING PROTEIN"/>
    <property type="match status" value="1"/>
</dbReference>
<reference evidence="2 3" key="2">
    <citation type="submission" date="2021-08" db="EMBL/GenBank/DDBJ databases">
        <title>Massilia sp. R798.</title>
        <authorList>
            <person name="Baek J.H."/>
            <person name="Jung H.S."/>
            <person name="Kim K.R."/>
            <person name="Jeon C.O."/>
        </authorList>
    </citation>
    <scope>NUCLEOTIDE SEQUENCE [LARGE SCALE GENOMIC DNA]</scope>
    <source>
        <strain evidence="2 3">R798</strain>
    </source>
</reference>
<proteinExistence type="predicted"/>